<reference evidence="2" key="1">
    <citation type="journal article" date="2023" name="G3 (Bethesda)">
        <title>Genome assembly and association tests identify interacting loci associated with vigor, precocity, and sex in interspecific pistachio rootstocks.</title>
        <authorList>
            <person name="Palmer W."/>
            <person name="Jacygrad E."/>
            <person name="Sagayaradj S."/>
            <person name="Cavanaugh K."/>
            <person name="Han R."/>
            <person name="Bertier L."/>
            <person name="Beede B."/>
            <person name="Kafkas S."/>
            <person name="Golino D."/>
            <person name="Preece J."/>
            <person name="Michelmore R."/>
        </authorList>
    </citation>
    <scope>NUCLEOTIDE SEQUENCE [LARGE SCALE GENOMIC DNA]</scope>
</reference>
<gene>
    <name evidence="1" type="ORF">Pint_08220</name>
</gene>
<evidence type="ECO:0000313" key="1">
    <source>
        <dbReference type="EMBL" id="KAJ0025469.1"/>
    </source>
</evidence>
<accession>A0ACC0XW81</accession>
<proteinExistence type="predicted"/>
<dbReference type="Proteomes" id="UP001163603">
    <property type="component" value="Chromosome 10"/>
</dbReference>
<name>A0ACC0XW81_9ROSI</name>
<comment type="caution">
    <text evidence="1">The sequence shown here is derived from an EMBL/GenBank/DDBJ whole genome shotgun (WGS) entry which is preliminary data.</text>
</comment>
<organism evidence="1 2">
    <name type="scientific">Pistacia integerrima</name>
    <dbReference type="NCBI Taxonomy" id="434235"/>
    <lineage>
        <taxon>Eukaryota</taxon>
        <taxon>Viridiplantae</taxon>
        <taxon>Streptophyta</taxon>
        <taxon>Embryophyta</taxon>
        <taxon>Tracheophyta</taxon>
        <taxon>Spermatophyta</taxon>
        <taxon>Magnoliopsida</taxon>
        <taxon>eudicotyledons</taxon>
        <taxon>Gunneridae</taxon>
        <taxon>Pentapetalae</taxon>
        <taxon>rosids</taxon>
        <taxon>malvids</taxon>
        <taxon>Sapindales</taxon>
        <taxon>Anacardiaceae</taxon>
        <taxon>Pistacia</taxon>
    </lineage>
</organism>
<sequence>MSSIATYCCLLKNNPISQLRNHRNSPYHFIFNSVPTQSLTLSLSYTLSTRSNSLQNRVFSLNPTSFSQNNPFKGNYRPVQELILLFTFSLTLLFLRLFSSALLSNFPLRWRNLVAFAQKNELKTRAYPPHLWQAIVSYEDKRFFSHFGVDPVGIARAIWSLSARGGGSTITQQQFLYIRPFFSFLYVLLPINPLGAFLYTRNGTFRAAIFNPGAQQMNFYLCIIHVASNTIIWSANRDTSISSSGKMYLTLEGITISDQNRNLKWSTPPLSSSVYALQLTEMGNLVLLDQFNGSLWESFHHPTDTIVIGQRLASGMLLSSAVSDNNFSTGDYSLTLRASDAILQWHGQTYWKLSMNTKAYLNSNYVVEYLAINRTGLFLFGNNGSAVVIQVALSPSNFQIARLDSSGQFTVLSLSADGLEQQFVGPNDGCEIPFICGRVGLCTDGTTSISPTCSCPTQFHVALQNATGCVPSDASDSLPVACQSTRNGSQLNSSVVSYSGVGYGMDYFSNHFSEPIKYGVNLSVCQDFCSRECSCLGIFYENSSGSCYVLENVLGSIMSGSGGDDNLLGYIKVLIGPTLTNFNPNNDLRDQNQDFPVAALVLLPFTGFFLLIALSFLWWRRWRLKNTMDEKLGHRNSLSSGDLDTFYIPGLPQRLEKRVTSKEVEILVQVALCCVHEEPALRPNMSTVVGMLEGEIPLGHPRLKSLNFLRFYGRRFTEASMIEEENGQSDVMFFAQADASPTSTRIGSNTCFSYVSSQQLVKNTFLKNDRTFSRKIVEMVLALALERAMTKWEILSSYVSKIYWGHGIYGIESASIFYFGKHPSLLSLGESAMLAGLIPAPELRSPLRDCSRGKTFQARVLKRMVEVGFIDVDRALLVLKQPLHLRVDGLKYADRLVYLLSFSRKEVRRVNKLNRGGMDSNMKDVWDWEKESKIWEACEDVERWATGFQRKLQSRISGQRKQSTSC</sequence>
<dbReference type="EMBL" id="CM047745">
    <property type="protein sequence ID" value="KAJ0025469.1"/>
    <property type="molecule type" value="Genomic_DNA"/>
</dbReference>
<protein>
    <submittedName>
        <fullName evidence="1">Uncharacterized protein</fullName>
    </submittedName>
</protein>
<keyword evidence="2" id="KW-1185">Reference proteome</keyword>
<evidence type="ECO:0000313" key="2">
    <source>
        <dbReference type="Proteomes" id="UP001163603"/>
    </source>
</evidence>